<organism evidence="8 9">
    <name type="scientific">Megalurothrips usitatus</name>
    <name type="common">bean blossom thrips</name>
    <dbReference type="NCBI Taxonomy" id="439358"/>
    <lineage>
        <taxon>Eukaryota</taxon>
        <taxon>Metazoa</taxon>
        <taxon>Ecdysozoa</taxon>
        <taxon>Arthropoda</taxon>
        <taxon>Hexapoda</taxon>
        <taxon>Insecta</taxon>
        <taxon>Pterygota</taxon>
        <taxon>Neoptera</taxon>
        <taxon>Paraneoptera</taxon>
        <taxon>Thysanoptera</taxon>
        <taxon>Terebrantia</taxon>
        <taxon>Thripoidea</taxon>
        <taxon>Thripidae</taxon>
        <taxon>Megalurothrips</taxon>
    </lineage>
</organism>
<dbReference type="PANTHER" id="PTHR16740:SF1">
    <property type="entry name" value="CYTOCHROME B5-RELATED PROTEIN-RELATED"/>
    <property type="match status" value="1"/>
</dbReference>
<dbReference type="Pfam" id="PF00173">
    <property type="entry name" value="Cyt-b5"/>
    <property type="match status" value="1"/>
</dbReference>
<dbReference type="SMART" id="SM01117">
    <property type="entry name" value="Cyt-b5"/>
    <property type="match status" value="1"/>
</dbReference>
<dbReference type="Pfam" id="PF00487">
    <property type="entry name" value="FA_desaturase"/>
    <property type="match status" value="1"/>
</dbReference>
<protein>
    <recommendedName>
        <fullName evidence="5">Cytochrome b5-related protein</fullName>
    </recommendedName>
</protein>
<dbReference type="InterPro" id="IPR005804">
    <property type="entry name" value="FA_desaturase_dom"/>
</dbReference>
<dbReference type="SUPFAM" id="SSF55856">
    <property type="entry name" value="Cytochrome b5-like heme/steroid binding domain"/>
    <property type="match status" value="1"/>
</dbReference>
<evidence type="ECO:0000259" key="7">
    <source>
        <dbReference type="PROSITE" id="PS50255"/>
    </source>
</evidence>
<evidence type="ECO:0000256" key="6">
    <source>
        <dbReference type="RuleBase" id="RU362121"/>
    </source>
</evidence>
<dbReference type="InterPro" id="IPR036400">
    <property type="entry name" value="Cyt_B5-like_heme/steroid_sf"/>
</dbReference>
<dbReference type="AlphaFoldDB" id="A0AAV7X8B1"/>
<reference evidence="8" key="1">
    <citation type="submission" date="2022-12" db="EMBL/GenBank/DDBJ databases">
        <title>Chromosome-level genome assembly of the bean flower thrips Megalurothrips usitatus.</title>
        <authorList>
            <person name="Ma L."/>
            <person name="Liu Q."/>
            <person name="Li H."/>
            <person name="Cai W."/>
        </authorList>
    </citation>
    <scope>NUCLEOTIDE SEQUENCE</scope>
    <source>
        <strain evidence="8">Cailab_2022a</strain>
    </source>
</reference>
<evidence type="ECO:0000256" key="1">
    <source>
        <dbReference type="ARBA" id="ARBA00022617"/>
    </source>
</evidence>
<evidence type="ECO:0000256" key="2">
    <source>
        <dbReference type="ARBA" id="ARBA00022723"/>
    </source>
</evidence>
<dbReference type="InterPro" id="IPR018506">
    <property type="entry name" value="Cyt_B5_heme-BS"/>
</dbReference>
<evidence type="ECO:0000256" key="5">
    <source>
        <dbReference type="ARBA" id="ARBA00073492"/>
    </source>
</evidence>
<dbReference type="GO" id="GO:0006629">
    <property type="term" value="P:lipid metabolic process"/>
    <property type="evidence" value="ECO:0007669"/>
    <property type="project" value="InterPro"/>
</dbReference>
<gene>
    <name evidence="8" type="ORF">ONE63_005006</name>
</gene>
<feature type="transmembrane region" description="Helical" evidence="6">
    <location>
        <begin position="277"/>
        <end position="294"/>
    </location>
</feature>
<dbReference type="PANTHER" id="PTHR16740">
    <property type="entry name" value="CYTOCHROME B5-RELATED PROTEIN-RELATED"/>
    <property type="match status" value="1"/>
</dbReference>
<comment type="function">
    <text evidence="4">May play a role in muscle cell metabolism.</text>
</comment>
<comment type="caution">
    <text evidence="6">Lacks conserved residue(s) required for the propagation of feature annotation.</text>
</comment>
<dbReference type="InterPro" id="IPR053100">
    <property type="entry name" value="Cytochrome_b5-related"/>
</dbReference>
<comment type="similarity">
    <text evidence="6">Belongs to the cytochrome b5 family.</text>
</comment>
<keyword evidence="6" id="KW-0472">Membrane</keyword>
<feature type="transmembrane region" description="Helical" evidence="6">
    <location>
        <begin position="148"/>
        <end position="181"/>
    </location>
</feature>
<evidence type="ECO:0000256" key="3">
    <source>
        <dbReference type="ARBA" id="ARBA00023004"/>
    </source>
</evidence>
<dbReference type="PRINTS" id="PR00363">
    <property type="entry name" value="CYTOCHROMEB5"/>
</dbReference>
<comment type="caution">
    <text evidence="8">The sequence shown here is derived from an EMBL/GenBank/DDBJ whole genome shotgun (WGS) entry which is preliminary data.</text>
</comment>
<sequence length="436" mass="50272">MAPREESSPPASSIPLIWKYPSHRKAGPVTADSYMDSRRDDDGAEGLWRIHDGLYDLTKFIKRHPGGEHWLLVTKGTDITEAFECHHVTSRAADLLPKFYVRDAQQRRNSPYTFHEDGFWRTFKRRAEPILQRTPETYFSRAFNDSLVAAAFGTAIAAAFFHSYLLATVAALIVSVSAICAHNFTHMRNNWRMYYMSLSWMSLSDWRVTHILSHHQYPNTLMDIEISMHEPMLLYLPTADKPLIHRVSSWVVFTLYAGFVLPMDLPNRLKKFRPEDALPLLYLLAMVLVGGAPLTQAVPMWLYMWAAHSFFFHYLGLTGAHHHPDIFHDGDAPREDRDFGLGQLDATRDRFDYGSNPFLVLSRYGDHALHHLFPTVDHCRLRALYPVFTETLKEFGIEYRFTTAWELFKGSFRQMGRTRPNTRAPGRVIALGHTED</sequence>
<keyword evidence="6" id="KW-1133">Transmembrane helix</keyword>
<evidence type="ECO:0000313" key="9">
    <source>
        <dbReference type="Proteomes" id="UP001075354"/>
    </source>
</evidence>
<name>A0AAV7X8B1_9NEOP</name>
<dbReference type="Proteomes" id="UP001075354">
    <property type="component" value="Chromosome 16"/>
</dbReference>
<keyword evidence="6" id="KW-0812">Transmembrane</keyword>
<keyword evidence="9" id="KW-1185">Reference proteome</keyword>
<dbReference type="EMBL" id="JAPTSV010000016">
    <property type="protein sequence ID" value="KAJ1519750.1"/>
    <property type="molecule type" value="Genomic_DNA"/>
</dbReference>
<keyword evidence="1 6" id="KW-0349">Heme</keyword>
<proteinExistence type="inferred from homology"/>
<dbReference type="Gene3D" id="3.10.120.10">
    <property type="entry name" value="Cytochrome b5-like heme/steroid binding domain"/>
    <property type="match status" value="1"/>
</dbReference>
<evidence type="ECO:0000256" key="4">
    <source>
        <dbReference type="ARBA" id="ARBA00055674"/>
    </source>
</evidence>
<dbReference type="FunFam" id="3.10.120.10:FF:000020">
    <property type="entry name" value="Cytochrome b5-related protein"/>
    <property type="match status" value="1"/>
</dbReference>
<feature type="domain" description="Cytochrome b5 heme-binding" evidence="7">
    <location>
        <begin position="37"/>
        <end position="105"/>
    </location>
</feature>
<accession>A0AAV7X8B1</accession>
<dbReference type="GO" id="GO:0020037">
    <property type="term" value="F:heme binding"/>
    <property type="evidence" value="ECO:0007669"/>
    <property type="project" value="UniProtKB-UniRule"/>
</dbReference>
<dbReference type="PROSITE" id="PS50255">
    <property type="entry name" value="CYTOCHROME_B5_2"/>
    <property type="match status" value="1"/>
</dbReference>
<dbReference type="GO" id="GO:0046872">
    <property type="term" value="F:metal ion binding"/>
    <property type="evidence" value="ECO:0007669"/>
    <property type="project" value="UniProtKB-UniRule"/>
</dbReference>
<dbReference type="PROSITE" id="PS00191">
    <property type="entry name" value="CYTOCHROME_B5_1"/>
    <property type="match status" value="1"/>
</dbReference>
<keyword evidence="3 6" id="KW-0408">Iron</keyword>
<keyword evidence="2 6" id="KW-0479">Metal-binding</keyword>
<evidence type="ECO:0000313" key="8">
    <source>
        <dbReference type="EMBL" id="KAJ1519750.1"/>
    </source>
</evidence>
<dbReference type="InterPro" id="IPR001199">
    <property type="entry name" value="Cyt_B5-like_heme/steroid-bd"/>
</dbReference>